<evidence type="ECO:0000256" key="1">
    <source>
        <dbReference type="ARBA" id="ARBA00005417"/>
    </source>
</evidence>
<dbReference type="AlphaFoldDB" id="A0A7G1G8E8"/>
<evidence type="ECO:0000256" key="4">
    <source>
        <dbReference type="ARBA" id="ARBA00022840"/>
    </source>
</evidence>
<accession>A0A7G1G8E8</accession>
<evidence type="ECO:0000256" key="3">
    <source>
        <dbReference type="ARBA" id="ARBA00022741"/>
    </source>
</evidence>
<reference evidence="6 7" key="1">
    <citation type="submission" date="2018-06" db="EMBL/GenBank/DDBJ databases">
        <title>Genome sequencing of Oceanotoga sp. sy52.</title>
        <authorList>
            <person name="Mori K."/>
        </authorList>
    </citation>
    <scope>NUCLEOTIDE SEQUENCE [LARGE SCALE GENOMIC DNA]</scope>
    <source>
        <strain evidence="7">sy52</strain>
    </source>
</reference>
<dbReference type="SUPFAM" id="SSF52540">
    <property type="entry name" value="P-loop containing nucleoside triphosphate hydrolases"/>
    <property type="match status" value="1"/>
</dbReference>
<dbReference type="CDD" id="cd03257">
    <property type="entry name" value="ABC_NikE_OppD_transporters"/>
    <property type="match status" value="1"/>
</dbReference>
<dbReference type="InterPro" id="IPR013563">
    <property type="entry name" value="Oligopep_ABC_C"/>
</dbReference>
<proteinExistence type="inferred from homology"/>
<dbReference type="Proteomes" id="UP000516361">
    <property type="component" value="Chromosome"/>
</dbReference>
<dbReference type="PANTHER" id="PTHR43776:SF7">
    <property type="entry name" value="D,D-DIPEPTIDE TRANSPORT ATP-BINDING PROTEIN DDPF-RELATED"/>
    <property type="match status" value="1"/>
</dbReference>
<organism evidence="6 7">
    <name type="scientific">Tepiditoga spiralis</name>
    <dbReference type="NCBI Taxonomy" id="2108365"/>
    <lineage>
        <taxon>Bacteria</taxon>
        <taxon>Thermotogati</taxon>
        <taxon>Thermotogota</taxon>
        <taxon>Thermotogae</taxon>
        <taxon>Petrotogales</taxon>
        <taxon>Petrotogaceae</taxon>
        <taxon>Tepiditoga</taxon>
    </lineage>
</organism>
<dbReference type="InParanoid" id="A0A7G1G8E8"/>
<dbReference type="InterPro" id="IPR003593">
    <property type="entry name" value="AAA+_ATPase"/>
</dbReference>
<evidence type="ECO:0000313" key="7">
    <source>
        <dbReference type="Proteomes" id="UP000516361"/>
    </source>
</evidence>
<keyword evidence="4 6" id="KW-0067">ATP-binding</keyword>
<dbReference type="InterPro" id="IPR017871">
    <property type="entry name" value="ABC_transporter-like_CS"/>
</dbReference>
<comment type="similarity">
    <text evidence="1">Belongs to the ABC transporter superfamily.</text>
</comment>
<dbReference type="InterPro" id="IPR027417">
    <property type="entry name" value="P-loop_NTPase"/>
</dbReference>
<dbReference type="Pfam" id="PF08352">
    <property type="entry name" value="oligo_HPY"/>
    <property type="match status" value="1"/>
</dbReference>
<keyword evidence="3" id="KW-0547">Nucleotide-binding</keyword>
<dbReference type="Pfam" id="PF00005">
    <property type="entry name" value="ABC_tran"/>
    <property type="match status" value="1"/>
</dbReference>
<dbReference type="NCBIfam" id="TIGR01727">
    <property type="entry name" value="oligo_HPY"/>
    <property type="match status" value="1"/>
</dbReference>
<feature type="domain" description="ABC transporter" evidence="5">
    <location>
        <begin position="7"/>
        <end position="262"/>
    </location>
</feature>
<dbReference type="KEGG" id="ocy:OSSY52_16450"/>
<dbReference type="FunFam" id="3.40.50.300:FF:000016">
    <property type="entry name" value="Oligopeptide ABC transporter ATP-binding component"/>
    <property type="match status" value="1"/>
</dbReference>
<dbReference type="EMBL" id="AP018712">
    <property type="protein sequence ID" value="BBE31504.1"/>
    <property type="molecule type" value="Genomic_DNA"/>
</dbReference>
<evidence type="ECO:0000313" key="6">
    <source>
        <dbReference type="EMBL" id="BBE31504.1"/>
    </source>
</evidence>
<gene>
    <name evidence="6" type="ORF">OSSY52_16450</name>
</gene>
<dbReference type="SMART" id="SM00382">
    <property type="entry name" value="AAA"/>
    <property type="match status" value="1"/>
</dbReference>
<dbReference type="InterPro" id="IPR050319">
    <property type="entry name" value="ABC_transp_ATP-bind"/>
</dbReference>
<dbReference type="PANTHER" id="PTHR43776">
    <property type="entry name" value="TRANSPORT ATP-BINDING PROTEIN"/>
    <property type="match status" value="1"/>
</dbReference>
<dbReference type="GO" id="GO:0055085">
    <property type="term" value="P:transmembrane transport"/>
    <property type="evidence" value="ECO:0007669"/>
    <property type="project" value="UniProtKB-ARBA"/>
</dbReference>
<keyword evidence="2" id="KW-0813">Transport</keyword>
<dbReference type="PROSITE" id="PS50893">
    <property type="entry name" value="ABC_TRANSPORTER_2"/>
    <property type="match status" value="1"/>
</dbReference>
<dbReference type="RefSeq" id="WP_190614076.1">
    <property type="nucleotide sequence ID" value="NZ_AP018712.1"/>
</dbReference>
<dbReference type="PROSITE" id="PS00211">
    <property type="entry name" value="ABC_TRANSPORTER_1"/>
    <property type="match status" value="1"/>
</dbReference>
<dbReference type="Gene3D" id="3.40.50.300">
    <property type="entry name" value="P-loop containing nucleotide triphosphate hydrolases"/>
    <property type="match status" value="1"/>
</dbReference>
<dbReference type="GO" id="GO:0005524">
    <property type="term" value="F:ATP binding"/>
    <property type="evidence" value="ECO:0007669"/>
    <property type="project" value="UniProtKB-KW"/>
</dbReference>
<keyword evidence="7" id="KW-1185">Reference proteome</keyword>
<sequence length="332" mass="37432">MNKENILEVKNLKTYFPIRGGIFNRVINHVKAVNGVNFELLKNETLGIVGESGCGKSTLIKTIMRGVHASEGKILFNNGNNKIDILELNKKELKSIRKNIQMIFQDPFSSLSPRMTVRNIIVEPLKINKNIKDNKKLDEIAINLLKDVGLNPKYLQRYPHAFSGGQRQRIGVARALSLKPKLLLADEPTSALDVSVQSQLLNLLTKLKEKYELSMIFISHDLSVVEHISDRMAVMYVGNIVEIGDVKEIFNKPTHPYTRALLSAVPIANPHKRNHKELLEGEVADPANLPSGCPFHPRCKYKKDICIHQKPDLKPLKSNENKKVACHFANEL</sequence>
<dbReference type="GO" id="GO:0016887">
    <property type="term" value="F:ATP hydrolysis activity"/>
    <property type="evidence" value="ECO:0007669"/>
    <property type="project" value="InterPro"/>
</dbReference>
<name>A0A7G1G8E8_9BACT</name>
<dbReference type="GO" id="GO:0015833">
    <property type="term" value="P:peptide transport"/>
    <property type="evidence" value="ECO:0007669"/>
    <property type="project" value="InterPro"/>
</dbReference>
<protein>
    <submittedName>
        <fullName evidence="6">ABC transporter ATP-binding protein</fullName>
    </submittedName>
</protein>
<evidence type="ECO:0000256" key="2">
    <source>
        <dbReference type="ARBA" id="ARBA00022448"/>
    </source>
</evidence>
<dbReference type="InterPro" id="IPR003439">
    <property type="entry name" value="ABC_transporter-like_ATP-bd"/>
</dbReference>
<evidence type="ECO:0000259" key="5">
    <source>
        <dbReference type="PROSITE" id="PS50893"/>
    </source>
</evidence>